<dbReference type="AlphaFoldDB" id="A0A1F4TAB0"/>
<keyword evidence="7 9" id="KW-1133">Transmembrane helix</keyword>
<feature type="transmembrane region" description="Helical" evidence="9">
    <location>
        <begin position="133"/>
        <end position="153"/>
    </location>
</feature>
<evidence type="ECO:0000256" key="6">
    <source>
        <dbReference type="ARBA" id="ARBA00022692"/>
    </source>
</evidence>
<dbReference type="GO" id="GO:0005886">
    <property type="term" value="C:plasma membrane"/>
    <property type="evidence" value="ECO:0007669"/>
    <property type="project" value="UniProtKB-SubCell"/>
</dbReference>
<keyword evidence="5 10" id="KW-0592">Phosphate transport</keyword>
<keyword evidence="3 9" id="KW-0813">Transport</keyword>
<evidence type="ECO:0000256" key="8">
    <source>
        <dbReference type="ARBA" id="ARBA00023136"/>
    </source>
</evidence>
<comment type="function">
    <text evidence="10">Part of the binding-protein-dependent transport system for phosphate; probably responsible for the translocation of the substrate across the membrane.</text>
</comment>
<protein>
    <recommendedName>
        <fullName evidence="10">Phosphate transport system permease protein</fullName>
    </recommendedName>
</protein>
<feature type="transmembrane region" description="Helical" evidence="9">
    <location>
        <begin position="257"/>
        <end position="280"/>
    </location>
</feature>
<comment type="similarity">
    <text evidence="2 10">Belongs to the binding-protein-dependent transport system permease family. CysTW subfamily.</text>
</comment>
<dbReference type="InterPro" id="IPR035906">
    <property type="entry name" value="MetI-like_sf"/>
</dbReference>
<dbReference type="EMBL" id="MEUF01000093">
    <property type="protein sequence ID" value="OGC29410.1"/>
    <property type="molecule type" value="Genomic_DNA"/>
</dbReference>
<comment type="caution">
    <text evidence="12">The sequence shown here is derived from an EMBL/GenBank/DDBJ whole genome shotgun (WGS) entry which is preliminary data.</text>
</comment>
<dbReference type="SUPFAM" id="SSF161098">
    <property type="entry name" value="MetI-like"/>
    <property type="match status" value="1"/>
</dbReference>
<keyword evidence="8 9" id="KW-0472">Membrane</keyword>
<proteinExistence type="inferred from homology"/>
<name>A0A1F4TAB0_UNCSA</name>
<feature type="domain" description="ABC transmembrane type-1" evidence="11">
    <location>
        <begin position="70"/>
        <end position="272"/>
    </location>
</feature>
<evidence type="ECO:0000313" key="12">
    <source>
        <dbReference type="EMBL" id="OGC29410.1"/>
    </source>
</evidence>
<dbReference type="Pfam" id="PF00528">
    <property type="entry name" value="BPD_transp_1"/>
    <property type="match status" value="1"/>
</dbReference>
<evidence type="ECO:0000256" key="3">
    <source>
        <dbReference type="ARBA" id="ARBA00022448"/>
    </source>
</evidence>
<comment type="subcellular location">
    <subcellularLocation>
        <location evidence="1 9">Cell membrane</location>
        <topology evidence="1 9">Multi-pass membrane protein</topology>
    </subcellularLocation>
</comment>
<keyword evidence="6 9" id="KW-0812">Transmembrane</keyword>
<reference evidence="12 13" key="1">
    <citation type="journal article" date="2016" name="Nat. Commun.">
        <title>Thousands of microbial genomes shed light on interconnected biogeochemical processes in an aquifer system.</title>
        <authorList>
            <person name="Anantharaman K."/>
            <person name="Brown C.T."/>
            <person name="Hug L.A."/>
            <person name="Sharon I."/>
            <person name="Castelle C.J."/>
            <person name="Probst A.J."/>
            <person name="Thomas B.C."/>
            <person name="Singh A."/>
            <person name="Wilkins M.J."/>
            <person name="Karaoz U."/>
            <person name="Brodie E.L."/>
            <person name="Williams K.H."/>
            <person name="Hubbard S.S."/>
            <person name="Banfield J.F."/>
        </authorList>
    </citation>
    <scope>NUCLEOTIDE SEQUENCE [LARGE SCALE GENOMIC DNA]</scope>
</reference>
<evidence type="ECO:0000259" key="11">
    <source>
        <dbReference type="PROSITE" id="PS50928"/>
    </source>
</evidence>
<evidence type="ECO:0000256" key="7">
    <source>
        <dbReference type="ARBA" id="ARBA00022989"/>
    </source>
</evidence>
<dbReference type="CDD" id="cd06261">
    <property type="entry name" value="TM_PBP2"/>
    <property type="match status" value="1"/>
</dbReference>
<comment type="caution">
    <text evidence="10">Lacks conserved residue(s) required for the propagation of feature annotation.</text>
</comment>
<evidence type="ECO:0000256" key="1">
    <source>
        <dbReference type="ARBA" id="ARBA00004651"/>
    </source>
</evidence>
<evidence type="ECO:0000256" key="9">
    <source>
        <dbReference type="RuleBase" id="RU363032"/>
    </source>
</evidence>
<dbReference type="NCBIfam" id="TIGR02138">
    <property type="entry name" value="phosphate_pstC"/>
    <property type="match status" value="1"/>
</dbReference>
<dbReference type="GO" id="GO:0006817">
    <property type="term" value="P:phosphate ion transport"/>
    <property type="evidence" value="ECO:0007669"/>
    <property type="project" value="UniProtKB-KW"/>
</dbReference>
<keyword evidence="4 10" id="KW-1003">Cell membrane</keyword>
<evidence type="ECO:0000313" key="13">
    <source>
        <dbReference type="Proteomes" id="UP000178951"/>
    </source>
</evidence>
<feature type="transmembrane region" description="Helical" evidence="9">
    <location>
        <begin position="69"/>
        <end position="95"/>
    </location>
</feature>
<dbReference type="PANTHER" id="PTHR30425">
    <property type="entry name" value="PHOSPHATE TRANSPORT SYSTEM PERMEASE PROTEIN PST"/>
    <property type="match status" value="1"/>
</dbReference>
<dbReference type="InterPro" id="IPR000515">
    <property type="entry name" value="MetI-like"/>
</dbReference>
<evidence type="ECO:0000256" key="5">
    <source>
        <dbReference type="ARBA" id="ARBA00022592"/>
    </source>
</evidence>
<dbReference type="Proteomes" id="UP000178951">
    <property type="component" value="Unassembled WGS sequence"/>
</dbReference>
<dbReference type="InterPro" id="IPR011864">
    <property type="entry name" value="Phosphate_PstC"/>
</dbReference>
<gene>
    <name evidence="12" type="ORF">A2311_06725</name>
</gene>
<accession>A0A1F4TAB0</accession>
<feature type="transmembrane region" description="Helical" evidence="9">
    <location>
        <begin position="107"/>
        <end position="127"/>
    </location>
</feature>
<dbReference type="PANTHER" id="PTHR30425:SF1">
    <property type="entry name" value="PHOSPHATE TRANSPORT SYSTEM PERMEASE PROTEIN PSTC"/>
    <property type="match status" value="1"/>
</dbReference>
<sequence>MLSIIKRNKGDVWFKTTALLLAASIPFIFLLLFLLLIWQSRLSLRTFGIGFIFNSGWDPVRDQYGALPFIYGTFVSSILALIIAVPLGLGCAIYLAEVSQSRFKEWLATMVDLLAAIPSVVYGLWGLAVITPIFGLSMMSAGVLLAIMILPTITSVSREVLQAVPLSLRESARALGATKWETIKLSVLPPAASGIIGSTILGLGRAVGETMAVTMVIGNRPEISGSLMAPAYSLSAVLANEFAEASSNMNFSVMVEIALILLAFTVLINGVAKLLVWKIIGHNRIH</sequence>
<dbReference type="PROSITE" id="PS50928">
    <property type="entry name" value="ABC_TM1"/>
    <property type="match status" value="1"/>
</dbReference>
<feature type="transmembrane region" description="Helical" evidence="9">
    <location>
        <begin position="12"/>
        <end position="38"/>
    </location>
</feature>
<evidence type="ECO:0000256" key="10">
    <source>
        <dbReference type="RuleBase" id="RU363054"/>
    </source>
</evidence>
<dbReference type="GO" id="GO:0005315">
    <property type="term" value="F:phosphate transmembrane transporter activity"/>
    <property type="evidence" value="ECO:0007669"/>
    <property type="project" value="InterPro"/>
</dbReference>
<evidence type="ECO:0000256" key="4">
    <source>
        <dbReference type="ARBA" id="ARBA00022475"/>
    </source>
</evidence>
<evidence type="ECO:0000256" key="2">
    <source>
        <dbReference type="ARBA" id="ARBA00007069"/>
    </source>
</evidence>
<dbReference type="STRING" id="1802583.A2311_06725"/>
<organism evidence="12 13">
    <name type="scientific">candidate division WOR-1 bacterium RIFOXYB2_FULL_48_7</name>
    <dbReference type="NCBI Taxonomy" id="1802583"/>
    <lineage>
        <taxon>Bacteria</taxon>
        <taxon>Bacillati</taxon>
        <taxon>Saganbacteria</taxon>
    </lineage>
</organism>
<dbReference type="InterPro" id="IPR051124">
    <property type="entry name" value="Phosphate_Transport_Permease"/>
</dbReference>
<dbReference type="Gene3D" id="1.10.3720.10">
    <property type="entry name" value="MetI-like"/>
    <property type="match status" value="1"/>
</dbReference>